<evidence type="ECO:0000313" key="2">
    <source>
        <dbReference type="Proteomes" id="UP000026962"/>
    </source>
</evidence>
<proteinExistence type="predicted"/>
<organism evidence="1">
    <name type="scientific">Oryza punctata</name>
    <name type="common">Red rice</name>
    <dbReference type="NCBI Taxonomy" id="4537"/>
    <lineage>
        <taxon>Eukaryota</taxon>
        <taxon>Viridiplantae</taxon>
        <taxon>Streptophyta</taxon>
        <taxon>Embryophyta</taxon>
        <taxon>Tracheophyta</taxon>
        <taxon>Spermatophyta</taxon>
        <taxon>Magnoliopsida</taxon>
        <taxon>Liliopsida</taxon>
        <taxon>Poales</taxon>
        <taxon>Poaceae</taxon>
        <taxon>BOP clade</taxon>
        <taxon>Oryzoideae</taxon>
        <taxon>Oryzeae</taxon>
        <taxon>Oryzinae</taxon>
        <taxon>Oryza</taxon>
    </lineage>
</organism>
<dbReference type="Gramene" id="OPUNC01G40410.2">
    <property type="protein sequence ID" value="OPUNC01G40410.2"/>
    <property type="gene ID" value="OPUNC01G40410"/>
</dbReference>
<dbReference type="Proteomes" id="UP000026962">
    <property type="component" value="Chromosome 1"/>
</dbReference>
<keyword evidence="2" id="KW-1185">Reference proteome</keyword>
<evidence type="ECO:0000313" key="1">
    <source>
        <dbReference type="EnsemblPlants" id="OPUNC01G40410.2"/>
    </source>
</evidence>
<dbReference type="AlphaFoldDB" id="A0A0E0JSP1"/>
<sequence length="120" mass="12805">MGEKAGEVEAPGTPHLDGICVARSASMFSKERSMPLRRQRHGKSAFATASQHSLDGAFSVLPTVQYDRHRSTADRSTLHMEYPAALAPAAIATTTTSATTATALTFPAILGDRRYVRSAS</sequence>
<protein>
    <submittedName>
        <fullName evidence="1">Uncharacterized protein</fullName>
    </submittedName>
</protein>
<accession>A0A0E0JSP1</accession>
<reference evidence="1" key="1">
    <citation type="submission" date="2015-04" db="UniProtKB">
        <authorList>
            <consortium name="EnsemblPlants"/>
        </authorList>
    </citation>
    <scope>IDENTIFICATION</scope>
</reference>
<dbReference type="EnsemblPlants" id="OPUNC01G40410.2">
    <property type="protein sequence ID" value="OPUNC01G40410.2"/>
    <property type="gene ID" value="OPUNC01G40410"/>
</dbReference>
<dbReference type="HOGENOM" id="CLU_2053474_0_0_1"/>
<name>A0A0E0JSP1_ORYPU</name>
<reference evidence="1" key="2">
    <citation type="submission" date="2018-05" db="EMBL/GenBank/DDBJ databases">
        <title>OpunRS2 (Oryza punctata Reference Sequence Version 2).</title>
        <authorList>
            <person name="Zhang J."/>
            <person name="Kudrna D."/>
            <person name="Lee S."/>
            <person name="Talag J."/>
            <person name="Welchert J."/>
            <person name="Wing R.A."/>
        </authorList>
    </citation>
    <scope>NUCLEOTIDE SEQUENCE [LARGE SCALE GENOMIC DNA]</scope>
</reference>